<dbReference type="InterPro" id="IPR001503">
    <property type="entry name" value="Glyco_trans_10"/>
</dbReference>
<keyword evidence="2" id="KW-0328">Glycosyltransferase</keyword>
<dbReference type="InterPro" id="IPR055270">
    <property type="entry name" value="Glyco_tran_10_C"/>
</dbReference>
<proteinExistence type="inferred from homology"/>
<gene>
    <name evidence="6" type="ORF">FK178_01680</name>
</gene>
<name>A0A5B8YEW2_9FLAO</name>
<dbReference type="OrthoDB" id="9791032at2"/>
<protein>
    <submittedName>
        <fullName evidence="6">Uncharacterized protein</fullName>
    </submittedName>
</protein>
<comment type="similarity">
    <text evidence="1">Belongs to the glycosyltransferase 10 family.</text>
</comment>
<organism evidence="6 7">
    <name type="scientific">Antarcticibacterium arcticum</name>
    <dbReference type="NCBI Taxonomy" id="2585771"/>
    <lineage>
        <taxon>Bacteria</taxon>
        <taxon>Pseudomonadati</taxon>
        <taxon>Bacteroidota</taxon>
        <taxon>Flavobacteriia</taxon>
        <taxon>Flavobacteriales</taxon>
        <taxon>Flavobacteriaceae</taxon>
        <taxon>Antarcticibacterium</taxon>
    </lineage>
</organism>
<dbReference type="Gene3D" id="3.40.50.11660">
    <property type="entry name" value="Glycosyl transferase family 10, C-terminal domain"/>
    <property type="match status" value="1"/>
</dbReference>
<evidence type="ECO:0000259" key="5">
    <source>
        <dbReference type="Pfam" id="PF18025"/>
    </source>
</evidence>
<dbReference type="Proteomes" id="UP000321954">
    <property type="component" value="Chromosome"/>
</dbReference>
<dbReference type="KEGG" id="anp:FK178_01680"/>
<dbReference type="Pfam" id="PF18025">
    <property type="entry name" value="FucT_N"/>
    <property type="match status" value="1"/>
</dbReference>
<dbReference type="PANTHER" id="PTHR11929:SF194">
    <property type="entry name" value="ALPHA-(1,3)-FUCOSYLTRANSFERASE 10"/>
    <property type="match status" value="1"/>
</dbReference>
<sequence>MKNIKLWFTDFYEGFDLADNPLSRILEKNYSIILTKEEPDYLIYSCYGNEFLNYNCIRIYYTGENLTPDFNLCDYAIGFDRLTFRDRYLRYPNYAFFEDQFEQLIKPPNFDKKILSEKKYFCNFIYSNPHAHPARDHFFHKLNSYKEVTSPGTHLKNSNLFVGERFAADWMFSKLEFQSQCKFTIAFENTSSPGYTTEKILHAFISNTIPIYWGDPEVTKDFNPKAFINCHDFENFEAVIERIKEIDGSDELYLSILNEPPFVNNQIPKNLERNKLTSFLQHMFDQEIEVAGRRNHYGTSLKYEKDLKSMVALSQQYKERNKLKRFLDKLGCL</sequence>
<evidence type="ECO:0000256" key="2">
    <source>
        <dbReference type="ARBA" id="ARBA00022676"/>
    </source>
</evidence>
<dbReference type="SUPFAM" id="SSF53756">
    <property type="entry name" value="UDP-Glycosyltransferase/glycogen phosphorylase"/>
    <property type="match status" value="1"/>
</dbReference>
<keyword evidence="7" id="KW-1185">Reference proteome</keyword>
<evidence type="ECO:0000256" key="1">
    <source>
        <dbReference type="ARBA" id="ARBA00008919"/>
    </source>
</evidence>
<reference evidence="6 7" key="1">
    <citation type="submission" date="2019-08" db="EMBL/GenBank/DDBJ databases">
        <title>Antarcticibacterium arcticum sp. nov., a bacterium isolated from marine sediment of the Canadian Beaufort Sea.</title>
        <authorList>
            <person name="Lee Y.M."/>
            <person name="Baek K."/>
            <person name="Lee D.-H."/>
            <person name="Shin S.C."/>
            <person name="Jin Y.K."/>
            <person name="Park Y."/>
        </authorList>
    </citation>
    <scope>NUCLEOTIDE SEQUENCE [LARGE SCALE GENOMIC DNA]</scope>
    <source>
        <strain evidence="6 7">PAMC 28998</strain>
    </source>
</reference>
<feature type="domain" description="Alpha-(1,3)-fucosyltransferase FucT N-terminal" evidence="5">
    <location>
        <begin position="7"/>
        <end position="97"/>
    </location>
</feature>
<dbReference type="EMBL" id="CP042476">
    <property type="protein sequence ID" value="QED36502.1"/>
    <property type="molecule type" value="Genomic_DNA"/>
</dbReference>
<evidence type="ECO:0000313" key="6">
    <source>
        <dbReference type="EMBL" id="QED36502.1"/>
    </source>
</evidence>
<dbReference type="InterPro" id="IPR038577">
    <property type="entry name" value="GT10-like_C_sf"/>
</dbReference>
<dbReference type="RefSeq" id="WP_146830373.1">
    <property type="nucleotide sequence ID" value="NZ_CP042476.1"/>
</dbReference>
<evidence type="ECO:0000259" key="4">
    <source>
        <dbReference type="Pfam" id="PF00852"/>
    </source>
</evidence>
<dbReference type="PANTHER" id="PTHR11929">
    <property type="entry name" value="ALPHA- 1,3 -FUCOSYLTRANSFERASE"/>
    <property type="match status" value="1"/>
</dbReference>
<feature type="domain" description="Fucosyltransferase C-terminal" evidence="4">
    <location>
        <begin position="116"/>
        <end position="255"/>
    </location>
</feature>
<dbReference type="GO" id="GO:0008417">
    <property type="term" value="F:fucosyltransferase activity"/>
    <property type="evidence" value="ECO:0007669"/>
    <property type="project" value="InterPro"/>
</dbReference>
<dbReference type="Pfam" id="PF00852">
    <property type="entry name" value="Glyco_transf_10"/>
    <property type="match status" value="1"/>
</dbReference>
<evidence type="ECO:0000256" key="3">
    <source>
        <dbReference type="ARBA" id="ARBA00022679"/>
    </source>
</evidence>
<accession>A0A5B8YEW2</accession>
<dbReference type="InterPro" id="IPR041058">
    <property type="entry name" value="FucT_N"/>
</dbReference>
<evidence type="ECO:0000313" key="7">
    <source>
        <dbReference type="Proteomes" id="UP000321954"/>
    </source>
</evidence>
<keyword evidence="3" id="KW-0808">Transferase</keyword>
<dbReference type="AlphaFoldDB" id="A0A5B8YEW2"/>
<dbReference type="GO" id="GO:0016020">
    <property type="term" value="C:membrane"/>
    <property type="evidence" value="ECO:0007669"/>
    <property type="project" value="InterPro"/>
</dbReference>